<feature type="transmembrane region" description="Helical" evidence="10">
    <location>
        <begin position="145"/>
        <end position="169"/>
    </location>
</feature>
<dbReference type="GO" id="GO:0016887">
    <property type="term" value="F:ATP hydrolysis activity"/>
    <property type="evidence" value="ECO:0007669"/>
    <property type="project" value="InterPro"/>
</dbReference>
<dbReference type="SMART" id="SM00382">
    <property type="entry name" value="AAA"/>
    <property type="match status" value="1"/>
</dbReference>
<evidence type="ECO:0000256" key="4">
    <source>
        <dbReference type="ARBA" id="ARBA00022692"/>
    </source>
</evidence>
<dbReference type="FunFam" id="3.40.50.300:FF:000299">
    <property type="entry name" value="ABC transporter ATP-binding protein/permease"/>
    <property type="match status" value="1"/>
</dbReference>
<dbReference type="PANTHER" id="PTHR24221:SF654">
    <property type="entry name" value="ATP-BINDING CASSETTE SUB-FAMILY B MEMBER 6"/>
    <property type="match status" value="1"/>
</dbReference>
<dbReference type="GO" id="GO:0140359">
    <property type="term" value="F:ABC-type transporter activity"/>
    <property type="evidence" value="ECO:0007669"/>
    <property type="project" value="InterPro"/>
</dbReference>
<gene>
    <name evidence="13" type="ORF">M3I41_02540</name>
</gene>
<name>A0A9E7DDB8_9ACTO</name>
<dbReference type="Pfam" id="PF00005">
    <property type="entry name" value="ABC_tran"/>
    <property type="match status" value="1"/>
</dbReference>
<feature type="transmembrane region" description="Helical" evidence="10">
    <location>
        <begin position="72"/>
        <end position="95"/>
    </location>
</feature>
<dbReference type="SUPFAM" id="SSF52540">
    <property type="entry name" value="P-loop containing nucleoside triphosphate hydrolases"/>
    <property type="match status" value="1"/>
</dbReference>
<dbReference type="InterPro" id="IPR039421">
    <property type="entry name" value="Type_1_exporter"/>
</dbReference>
<keyword evidence="3" id="KW-1003">Cell membrane</keyword>
<dbReference type="PROSITE" id="PS50929">
    <property type="entry name" value="ABC_TM1F"/>
    <property type="match status" value="1"/>
</dbReference>
<evidence type="ECO:0000256" key="5">
    <source>
        <dbReference type="ARBA" id="ARBA00022741"/>
    </source>
</evidence>
<evidence type="ECO:0000256" key="10">
    <source>
        <dbReference type="SAM" id="Phobius"/>
    </source>
</evidence>
<dbReference type="SUPFAM" id="SSF90123">
    <property type="entry name" value="ABC transporter transmembrane region"/>
    <property type="match status" value="1"/>
</dbReference>
<feature type="transmembrane region" description="Helical" evidence="10">
    <location>
        <begin position="175"/>
        <end position="199"/>
    </location>
</feature>
<accession>A0A9E7DDB8</accession>
<evidence type="ECO:0000256" key="6">
    <source>
        <dbReference type="ARBA" id="ARBA00022840"/>
    </source>
</evidence>
<dbReference type="InterPro" id="IPR011527">
    <property type="entry name" value="ABC1_TM_dom"/>
</dbReference>
<dbReference type="InterPro" id="IPR027417">
    <property type="entry name" value="P-loop_NTPase"/>
</dbReference>
<protein>
    <submittedName>
        <fullName evidence="13">ATP-binding cassette domain-containing protein</fullName>
    </submittedName>
</protein>
<feature type="domain" description="ABC transmembrane type-1" evidence="12">
    <location>
        <begin position="24"/>
        <end position="316"/>
    </location>
</feature>
<proteinExistence type="inferred from homology"/>
<evidence type="ECO:0000313" key="14">
    <source>
        <dbReference type="Proteomes" id="UP000830236"/>
    </source>
</evidence>
<dbReference type="KEGG" id="agh:M3I41_02540"/>
<keyword evidence="5" id="KW-0547">Nucleotide-binding</keyword>
<keyword evidence="8 10" id="KW-0472">Membrane</keyword>
<dbReference type="GO" id="GO:0005886">
    <property type="term" value="C:plasma membrane"/>
    <property type="evidence" value="ECO:0007669"/>
    <property type="project" value="UniProtKB-SubCell"/>
</dbReference>
<dbReference type="Proteomes" id="UP000830236">
    <property type="component" value="Chromosome"/>
</dbReference>
<evidence type="ECO:0000256" key="8">
    <source>
        <dbReference type="ARBA" id="ARBA00023136"/>
    </source>
</evidence>
<dbReference type="EMBL" id="CP097095">
    <property type="protein sequence ID" value="UQF80175.1"/>
    <property type="molecule type" value="Genomic_DNA"/>
</dbReference>
<keyword evidence="6 13" id="KW-0067">ATP-binding</keyword>
<dbReference type="InterPro" id="IPR017871">
    <property type="entry name" value="ABC_transporter-like_CS"/>
</dbReference>
<keyword evidence="4 10" id="KW-0812">Transmembrane</keyword>
<evidence type="ECO:0000256" key="2">
    <source>
        <dbReference type="ARBA" id="ARBA00022448"/>
    </source>
</evidence>
<dbReference type="Gene3D" id="3.40.50.300">
    <property type="entry name" value="P-loop containing nucleotide triphosphate hydrolases"/>
    <property type="match status" value="1"/>
</dbReference>
<dbReference type="GO" id="GO:0034040">
    <property type="term" value="F:ATPase-coupled lipid transmembrane transporter activity"/>
    <property type="evidence" value="ECO:0007669"/>
    <property type="project" value="TreeGrafter"/>
</dbReference>
<feature type="domain" description="ABC transporter" evidence="11">
    <location>
        <begin position="353"/>
        <end position="588"/>
    </location>
</feature>
<dbReference type="PROSITE" id="PS00211">
    <property type="entry name" value="ABC_TRANSPORTER_1"/>
    <property type="match status" value="1"/>
</dbReference>
<dbReference type="Gene3D" id="1.20.1560.10">
    <property type="entry name" value="ABC transporter type 1, transmembrane domain"/>
    <property type="match status" value="1"/>
</dbReference>
<organism evidence="13 14">
    <name type="scientific">Actinomyces graevenitzii</name>
    <dbReference type="NCBI Taxonomy" id="55565"/>
    <lineage>
        <taxon>Bacteria</taxon>
        <taxon>Bacillati</taxon>
        <taxon>Actinomycetota</taxon>
        <taxon>Actinomycetes</taxon>
        <taxon>Actinomycetales</taxon>
        <taxon>Actinomycetaceae</taxon>
        <taxon>Actinomyces</taxon>
    </lineage>
</organism>
<evidence type="ECO:0000313" key="13">
    <source>
        <dbReference type="EMBL" id="UQF80175.1"/>
    </source>
</evidence>
<dbReference type="PROSITE" id="PS50893">
    <property type="entry name" value="ABC_TRANSPORTER_2"/>
    <property type="match status" value="1"/>
</dbReference>
<feature type="transmembrane region" description="Helical" evidence="10">
    <location>
        <begin position="21"/>
        <end position="52"/>
    </location>
</feature>
<keyword evidence="7 10" id="KW-1133">Transmembrane helix</keyword>
<keyword evidence="2" id="KW-0813">Transport</keyword>
<evidence type="ECO:0000256" key="3">
    <source>
        <dbReference type="ARBA" id="ARBA00022475"/>
    </source>
</evidence>
<dbReference type="InterPro" id="IPR003439">
    <property type="entry name" value="ABC_transporter-like_ATP-bd"/>
</dbReference>
<comment type="similarity">
    <text evidence="9">Belongs to the ABC transporter superfamily. Lipid exporter (TC 3.A.1.106) family.</text>
</comment>
<reference evidence="13" key="1">
    <citation type="submission" date="2022-05" db="EMBL/GenBank/DDBJ databases">
        <title>Using nanopore sequencing to obtain complete genomes from saliva samples.</title>
        <authorList>
            <person name="Baker J.L."/>
        </authorList>
    </citation>
    <scope>NUCLEOTIDE SEQUENCE</scope>
    <source>
        <strain evidence="13">JCVI-JB-Ag32</strain>
    </source>
</reference>
<comment type="subcellular location">
    <subcellularLocation>
        <location evidence="1">Cell membrane</location>
        <topology evidence="1">Multi-pass membrane protein</topology>
    </subcellularLocation>
</comment>
<sequence>MKRLIDAIRQLVPLLPAGTNRFLWIYMVSTSALAILDTVALGLLALMLTPMIKGEAMTMPLLGKLGPSNYPWLLLVVCALMILKAILALVIQWFATRRFASYEMVVGDELFDAYIRAPWTERLARSTAEIVRMADVGIANTISGVLLPAVSLPQQIVSFIAVVVVLLVAQPSTALITLVYLGLVAMFMNLVVSRSAVVAGRVNMRYSLRITKLMTEMVSSLKEITLRDKFADVSRVVHENREHSTRARANIQFLGAVPQRVIEAAMVGGFVLVGAVAWWSQGTTGALSAIALFGVAGFRIMPTIVTFQSVMTTTANSLPHLEAVLRDINDAKRYQENAEDLGTQQLQGEPDALRLKNITFTYPSAQTSAVKDLSLTIPMGSSVGIVGTSGSGKSTLVDIILGLLVPQQGQIFIGQQNMDDVLGAWRKRVGYVPQEVTLFDATIAQNIALTWGEDYDEERVKQVIEMAQLSQVIAGRPEGINERIGERGLALSGGERQRLGIARALYSDPLVLVLDEATSALDTKTEDAVANAISQLHGQVTVISVAHRLSTIRHNDMICFMRAGELKASGTFDELVEKEPEFAVQAHLAGLA</sequence>
<dbReference type="InterPro" id="IPR036640">
    <property type="entry name" value="ABC1_TM_sf"/>
</dbReference>
<evidence type="ECO:0000256" key="9">
    <source>
        <dbReference type="ARBA" id="ARBA00061644"/>
    </source>
</evidence>
<evidence type="ECO:0000259" key="11">
    <source>
        <dbReference type="PROSITE" id="PS50893"/>
    </source>
</evidence>
<dbReference type="PANTHER" id="PTHR24221">
    <property type="entry name" value="ATP-BINDING CASSETTE SUB-FAMILY B"/>
    <property type="match status" value="1"/>
</dbReference>
<evidence type="ECO:0000256" key="7">
    <source>
        <dbReference type="ARBA" id="ARBA00022989"/>
    </source>
</evidence>
<evidence type="ECO:0000256" key="1">
    <source>
        <dbReference type="ARBA" id="ARBA00004651"/>
    </source>
</evidence>
<dbReference type="GO" id="GO:0005524">
    <property type="term" value="F:ATP binding"/>
    <property type="evidence" value="ECO:0007669"/>
    <property type="project" value="UniProtKB-KW"/>
</dbReference>
<dbReference type="InterPro" id="IPR003593">
    <property type="entry name" value="AAA+_ATPase"/>
</dbReference>
<evidence type="ECO:0000259" key="12">
    <source>
        <dbReference type="PROSITE" id="PS50929"/>
    </source>
</evidence>
<dbReference type="AlphaFoldDB" id="A0A9E7DDB8"/>